<dbReference type="KEGG" id="mbas:ALGA_2305"/>
<organism evidence="2 3">
    <name type="scientific">Labilibaculum antarcticum</name>
    <dbReference type="NCBI Taxonomy" id="1717717"/>
    <lineage>
        <taxon>Bacteria</taxon>
        <taxon>Pseudomonadati</taxon>
        <taxon>Bacteroidota</taxon>
        <taxon>Bacteroidia</taxon>
        <taxon>Marinilabiliales</taxon>
        <taxon>Marinifilaceae</taxon>
        <taxon>Labilibaculum</taxon>
    </lineage>
</organism>
<evidence type="ECO:0000313" key="2">
    <source>
        <dbReference type="EMBL" id="BAX80637.1"/>
    </source>
</evidence>
<name>A0A1Y1CJT0_9BACT</name>
<keyword evidence="3" id="KW-1185">Reference proteome</keyword>
<reference evidence="3" key="2">
    <citation type="journal article" date="2020" name="Antonie Van Leeuwenhoek">
        <title>Labilibaculum antarcticum sp. nov., a novel facultative anaerobic, psychrotorelant bacterium isolated from marine sediment of Antarctica.</title>
        <authorList>
            <person name="Watanabe M."/>
            <person name="Kojima H."/>
            <person name="Fukui M."/>
        </authorList>
    </citation>
    <scope>NUCLEOTIDE SEQUENCE [LARGE SCALE GENOMIC DNA]</scope>
    <source>
        <strain evidence="3">SPP2</strain>
    </source>
</reference>
<gene>
    <name evidence="2" type="ORF">ALGA_2305</name>
</gene>
<protein>
    <recommendedName>
        <fullName evidence="4">DUF304 domain-containing protein</fullName>
    </recommendedName>
</protein>
<dbReference type="RefSeq" id="WP_096429479.1">
    <property type="nucleotide sequence ID" value="NZ_AP018042.1"/>
</dbReference>
<evidence type="ECO:0008006" key="4">
    <source>
        <dbReference type="Google" id="ProtNLM"/>
    </source>
</evidence>
<dbReference type="AlphaFoldDB" id="A0A1Y1CJT0"/>
<reference evidence="2 3" key="1">
    <citation type="journal article" date="2018" name="Mar. Genomics">
        <title>Complete genome sequence of Marinifilaceae bacterium strain SPP2, isolated from the Antarctic marine sediment.</title>
        <authorList>
            <person name="Watanabe M."/>
            <person name="Kojima H."/>
            <person name="Fukui M."/>
        </authorList>
    </citation>
    <scope>NUCLEOTIDE SEQUENCE [LARGE SCALE GENOMIC DNA]</scope>
    <source>
        <strain evidence="2 3">SPP2</strain>
    </source>
</reference>
<proteinExistence type="predicted"/>
<evidence type="ECO:0000256" key="1">
    <source>
        <dbReference type="SAM" id="Phobius"/>
    </source>
</evidence>
<feature type="transmembrane region" description="Helical" evidence="1">
    <location>
        <begin position="12"/>
        <end position="30"/>
    </location>
</feature>
<keyword evidence="1" id="KW-1133">Transmembrane helix</keyword>
<keyword evidence="1" id="KW-0812">Transmembrane</keyword>
<dbReference type="OrthoDB" id="1452529at2"/>
<keyword evidence="1" id="KW-0472">Membrane</keyword>
<sequence length="134" mass="15782">MKIQYKKKRLKYYLYFGIAWMLLGVMTLLFNEQLRWNDYAYIVLGMLHIGTYIYESRNQYLSIEDGFICKNSLFKKRINLSAVTCIKSVSGNYVLKTAKREMKIDVGLIDELSLLELNKILSKLNLEPSKTIFF</sequence>
<dbReference type="EMBL" id="AP018042">
    <property type="protein sequence ID" value="BAX80637.1"/>
    <property type="molecule type" value="Genomic_DNA"/>
</dbReference>
<accession>A0A1Y1CJT0</accession>
<evidence type="ECO:0000313" key="3">
    <source>
        <dbReference type="Proteomes" id="UP000218267"/>
    </source>
</evidence>
<dbReference type="Proteomes" id="UP000218267">
    <property type="component" value="Chromosome"/>
</dbReference>
<feature type="transmembrane region" description="Helical" evidence="1">
    <location>
        <begin position="36"/>
        <end position="54"/>
    </location>
</feature>